<keyword evidence="2" id="KW-0328">Glycosyltransferase</keyword>
<organism evidence="2">
    <name type="scientific">Pedobacter sp. KACC 23697</name>
    <dbReference type="NCBI Taxonomy" id="3149230"/>
    <lineage>
        <taxon>Bacteria</taxon>
        <taxon>Pseudomonadati</taxon>
        <taxon>Bacteroidota</taxon>
        <taxon>Sphingobacteriia</taxon>
        <taxon>Sphingobacteriales</taxon>
        <taxon>Sphingobacteriaceae</taxon>
        <taxon>Pedobacter</taxon>
    </lineage>
</organism>
<sequence>MNIKFSIITCTFNAENYLQNCINSVKMQGYTNFEYILIDGGSKDRTLSIIEHNLDVINKYVSEPDNGIYNAWNKGLKLARGEWIMFLGADDELLPNTLSKYHNFLIHKDESILDYVSGKVIFESVLGKKRRTIGKLWRWDIFRKYMNVAHVASLHSSKFFEKYGYFNESFKIVGDYELLLRAGGNLQAAFVDSELALMRDGGVSNNPKKVFIETFKAKRLQKSRSYILCVYDLIIAWVKFSLKFLK</sequence>
<proteinExistence type="predicted"/>
<evidence type="ECO:0000313" key="2">
    <source>
        <dbReference type="EMBL" id="XBO46936.1"/>
    </source>
</evidence>
<dbReference type="EC" id="2.4.-.-" evidence="2"/>
<dbReference type="EMBL" id="CP157485">
    <property type="protein sequence ID" value="XBO46936.1"/>
    <property type="molecule type" value="Genomic_DNA"/>
</dbReference>
<dbReference type="RefSeq" id="WP_406824411.1">
    <property type="nucleotide sequence ID" value="NZ_CP157485.1"/>
</dbReference>
<dbReference type="CDD" id="cd06433">
    <property type="entry name" value="GT_2_WfgS_like"/>
    <property type="match status" value="1"/>
</dbReference>
<accession>A0AAU7K2L6</accession>
<dbReference type="GO" id="GO:0016758">
    <property type="term" value="F:hexosyltransferase activity"/>
    <property type="evidence" value="ECO:0007669"/>
    <property type="project" value="UniProtKB-ARBA"/>
</dbReference>
<dbReference type="AlphaFoldDB" id="A0AAU7K2L6"/>
<keyword evidence="2" id="KW-0808">Transferase</keyword>
<protein>
    <submittedName>
        <fullName evidence="2">Glycosyltransferase family 2 protein</fullName>
        <ecNumber evidence="2">2.4.-.-</ecNumber>
    </submittedName>
</protein>
<dbReference type="PANTHER" id="PTHR22916:SF67">
    <property type="entry name" value="COLANIC ACID BIOSYNTHESIS GLYCOSYL TRANSFERASE WCAE-RELATED"/>
    <property type="match status" value="1"/>
</dbReference>
<dbReference type="Gene3D" id="3.90.550.10">
    <property type="entry name" value="Spore Coat Polysaccharide Biosynthesis Protein SpsA, Chain A"/>
    <property type="match status" value="1"/>
</dbReference>
<dbReference type="PANTHER" id="PTHR22916">
    <property type="entry name" value="GLYCOSYLTRANSFERASE"/>
    <property type="match status" value="1"/>
</dbReference>
<feature type="domain" description="Glycosyltransferase 2-like" evidence="1">
    <location>
        <begin position="6"/>
        <end position="140"/>
    </location>
</feature>
<dbReference type="SUPFAM" id="SSF53448">
    <property type="entry name" value="Nucleotide-diphospho-sugar transferases"/>
    <property type="match status" value="1"/>
</dbReference>
<dbReference type="InterPro" id="IPR029044">
    <property type="entry name" value="Nucleotide-diphossugar_trans"/>
</dbReference>
<evidence type="ECO:0000259" key="1">
    <source>
        <dbReference type="Pfam" id="PF00535"/>
    </source>
</evidence>
<dbReference type="Pfam" id="PF00535">
    <property type="entry name" value="Glycos_transf_2"/>
    <property type="match status" value="1"/>
</dbReference>
<dbReference type="InterPro" id="IPR001173">
    <property type="entry name" value="Glyco_trans_2-like"/>
</dbReference>
<gene>
    <name evidence="2" type="ORF">ABEG20_16750</name>
</gene>
<name>A0AAU7K2L6_9SPHI</name>
<reference evidence="2" key="1">
    <citation type="submission" date="2024-05" db="EMBL/GenBank/DDBJ databases">
        <authorList>
            <person name="Kim S."/>
            <person name="Heo J."/>
            <person name="Choi H."/>
            <person name="Choi Y."/>
            <person name="Kwon S.-W."/>
            <person name="Kim Y."/>
        </authorList>
    </citation>
    <scope>NUCLEOTIDE SEQUENCE</scope>
    <source>
        <strain evidence="2">KACC 23697</strain>
    </source>
</reference>